<dbReference type="OrthoDB" id="6434956at2759"/>
<dbReference type="Pfam" id="PF13843">
    <property type="entry name" value="DDE_Tnp_1_7"/>
    <property type="match status" value="1"/>
</dbReference>
<dbReference type="AlphaFoldDB" id="A0A8X6N3V6"/>
<feature type="domain" description="PiggyBac transposable element-derived protein" evidence="1">
    <location>
        <begin position="62"/>
        <end position="165"/>
    </location>
</feature>
<gene>
    <name evidence="2" type="primary">NCL1_38601</name>
    <name evidence="2" type="ORF">NPIL_456821</name>
</gene>
<dbReference type="EMBL" id="BMAW01099943">
    <property type="protein sequence ID" value="GFS92618.1"/>
    <property type="molecule type" value="Genomic_DNA"/>
</dbReference>
<dbReference type="InterPro" id="IPR029526">
    <property type="entry name" value="PGBD"/>
</dbReference>
<accession>A0A8X6N3V6</accession>
<name>A0A8X6N3V6_NEPPI</name>
<organism evidence="2 3">
    <name type="scientific">Nephila pilipes</name>
    <name type="common">Giant wood spider</name>
    <name type="synonym">Nephila maculata</name>
    <dbReference type="NCBI Taxonomy" id="299642"/>
    <lineage>
        <taxon>Eukaryota</taxon>
        <taxon>Metazoa</taxon>
        <taxon>Ecdysozoa</taxon>
        <taxon>Arthropoda</taxon>
        <taxon>Chelicerata</taxon>
        <taxon>Arachnida</taxon>
        <taxon>Araneae</taxon>
        <taxon>Araneomorphae</taxon>
        <taxon>Entelegynae</taxon>
        <taxon>Araneoidea</taxon>
        <taxon>Nephilidae</taxon>
        <taxon>Nephila</taxon>
    </lineage>
</organism>
<proteinExistence type="predicted"/>
<protein>
    <submittedName>
        <fullName evidence="2">PiggyBac transposable element-derived protein 2</fullName>
    </submittedName>
</protein>
<comment type="caution">
    <text evidence="2">The sequence shown here is derived from an EMBL/GenBank/DDBJ whole genome shotgun (WGS) entry which is preliminary data.</text>
</comment>
<reference evidence="2" key="1">
    <citation type="submission" date="2020-08" db="EMBL/GenBank/DDBJ databases">
        <title>Multicomponent nature underlies the extraordinary mechanical properties of spider dragline silk.</title>
        <authorList>
            <person name="Kono N."/>
            <person name="Nakamura H."/>
            <person name="Mori M."/>
            <person name="Yoshida Y."/>
            <person name="Ohtoshi R."/>
            <person name="Malay A.D."/>
            <person name="Moran D.A.P."/>
            <person name="Tomita M."/>
            <person name="Numata K."/>
            <person name="Arakawa K."/>
        </authorList>
    </citation>
    <scope>NUCLEOTIDE SEQUENCE</scope>
</reference>
<dbReference type="PANTHER" id="PTHR47272">
    <property type="entry name" value="DDE_TNP_1_7 DOMAIN-CONTAINING PROTEIN"/>
    <property type="match status" value="1"/>
</dbReference>
<keyword evidence="3" id="KW-1185">Reference proteome</keyword>
<evidence type="ECO:0000313" key="3">
    <source>
        <dbReference type="Proteomes" id="UP000887013"/>
    </source>
</evidence>
<dbReference type="Proteomes" id="UP000887013">
    <property type="component" value="Unassembled WGS sequence"/>
</dbReference>
<evidence type="ECO:0000259" key="1">
    <source>
        <dbReference type="Pfam" id="PF13843"/>
    </source>
</evidence>
<evidence type="ECO:0000313" key="2">
    <source>
        <dbReference type="EMBL" id="GFS92618.1"/>
    </source>
</evidence>
<dbReference type="PANTHER" id="PTHR47272:SF2">
    <property type="entry name" value="PIGGYBAC TRANSPOSABLE ELEMENT-DERIVED PROTEIN 3-LIKE"/>
    <property type="match status" value="1"/>
</dbReference>
<sequence length="219" mass="25737">MALKRMCSRCRGKKVFKTAEEAVEYLFSEELESEMIVLSPEVDEFTDEECFDDSETLDPSTSRGSQDFYFDVKNKITALKWNDNKCVTLEINFDIIESLTFASRRKKGKAEKNKIEQPCLVNNYNKNMGGIESRDWLLEKNTIRIRGKKWCWPIITRIVDIAVVNICVIYNMVNAEKKSVKEIRRNIAIAYQKKRQHSTFTNRYTKLYNFISREGNRHC</sequence>